<organism evidence="1 2">
    <name type="scientific">Thermococcus guaymasensis DSM 11113</name>
    <dbReference type="NCBI Taxonomy" id="1432656"/>
    <lineage>
        <taxon>Archaea</taxon>
        <taxon>Methanobacteriati</taxon>
        <taxon>Methanobacteriota</taxon>
        <taxon>Thermococci</taxon>
        <taxon>Thermococcales</taxon>
        <taxon>Thermococcaceae</taxon>
        <taxon>Thermococcus</taxon>
    </lineage>
</organism>
<sequence length="409" mass="45974">MKRSRTKIAATALLLVAVILMIPAVYGVQPDNAGTLYSTYLDWLRGKPVGLAKINIQTPEKLNGAKIVVVDLTSQKPRQLYSGDLYTPTVKIERKPMGKFIETKLINGKVETVERIRFKPVTLLIIVANENYWGVKTITFEPSKPMTTLNLKIPLHREKAGRSGIHVESIWTKDHGTMTIRGIKTAIVRSIPGTTVSWVVGRDDAIAYESFSKSWSDEWRSTGPTLVTNKAISGEITVSDGETLLVTSDVVYRITETEVCTWLWCRDIWSLVPIRIENFHGKPLSTYNGDIPPGMEVDYRDKEDHLNSFNILFDGSSDNGGVYLTTTISTQVCGGAGIQVCFTGNVDTYRESATGYRPHYHVTINSWGYHSRLYYAYKDRNGRNYYEIYLKWGPADDSMPQPLKASDKE</sequence>
<dbReference type="RefSeq" id="WP_062371551.1">
    <property type="nucleotide sequence ID" value="NZ_CP007140.1"/>
</dbReference>
<dbReference type="KEGG" id="tgy:X802_05235"/>
<evidence type="ECO:0000313" key="1">
    <source>
        <dbReference type="EMBL" id="AJC71641.1"/>
    </source>
</evidence>
<keyword evidence="2" id="KW-1185">Reference proteome</keyword>
<dbReference type="EMBL" id="CP007140">
    <property type="protein sequence ID" value="AJC71641.1"/>
    <property type="molecule type" value="Genomic_DNA"/>
</dbReference>
<accession>A0A0X1KK38</accession>
<name>A0A0X1KK38_9EURY</name>
<dbReference type="PATRIC" id="fig|1432656.3.peg.1018"/>
<dbReference type="Proteomes" id="UP000062043">
    <property type="component" value="Chromosome"/>
</dbReference>
<evidence type="ECO:0000313" key="2">
    <source>
        <dbReference type="Proteomes" id="UP000062043"/>
    </source>
</evidence>
<dbReference type="OrthoDB" id="94263at2157"/>
<reference evidence="1 2" key="1">
    <citation type="submission" date="2014-01" db="EMBL/GenBank/DDBJ databases">
        <title>Genome sequencing of Thermococcus guaymasensis.</title>
        <authorList>
            <person name="Zhang X."/>
            <person name="Alvare G."/>
            <person name="Fristensky B."/>
            <person name="Chen L."/>
            <person name="Suen T."/>
            <person name="Chen Q."/>
            <person name="Ma K."/>
        </authorList>
    </citation>
    <scope>NUCLEOTIDE SEQUENCE [LARGE SCALE GENOMIC DNA]</scope>
    <source>
        <strain evidence="1 2">DSM 11113</strain>
    </source>
</reference>
<dbReference type="AlphaFoldDB" id="A0A0X1KK38"/>
<protein>
    <submittedName>
        <fullName evidence="1">Uncharacterized protein</fullName>
    </submittedName>
</protein>
<dbReference type="STRING" id="1432656.X802_05235"/>
<dbReference type="GeneID" id="27135057"/>
<proteinExistence type="predicted"/>
<gene>
    <name evidence="1" type="ORF">X802_05235</name>
</gene>